<evidence type="ECO:0000313" key="3">
    <source>
        <dbReference type="Proteomes" id="UP001589890"/>
    </source>
</evidence>
<keyword evidence="2" id="KW-0378">Hydrolase</keyword>
<dbReference type="GO" id="GO:0016787">
    <property type="term" value="F:hydrolase activity"/>
    <property type="evidence" value="ECO:0007669"/>
    <property type="project" value="UniProtKB-KW"/>
</dbReference>
<evidence type="ECO:0000313" key="2">
    <source>
        <dbReference type="EMBL" id="MFC0623287.1"/>
    </source>
</evidence>
<evidence type="ECO:0000259" key="1">
    <source>
        <dbReference type="Pfam" id="PF00561"/>
    </source>
</evidence>
<proteinExistence type="predicted"/>
<gene>
    <name evidence="2" type="ORF">ACFFGN_04390</name>
</gene>
<sequence>MTNPERMIETNGIELCTQAFGSPADPAALLVAGTSCSMDWWTPEFCTALAGEGFFVIRFDQRDTGRSSRDEPGRPTYSLTDLTLDAVHVLDGYGIDRAHWVGFSQGGWVSQLAALDHSGRVAALTLISTRPTGHGPADPDLPEVTADLLAVWERTCEPSWDQPSAVIDYLVDSERSLAAAPFDDQAARDICTSCVVRSGNVRSAVTNHPIADQGPRWRERLGAIAVPTVVLHGDQDPLFPPANATALAAEIPGSSLQLLPAGHELPPRVHSAAIAAISTRHDRSQGAFKQ</sequence>
<dbReference type="PANTHER" id="PTHR43433:SF5">
    <property type="entry name" value="AB HYDROLASE-1 DOMAIN-CONTAINING PROTEIN"/>
    <property type="match status" value="1"/>
</dbReference>
<dbReference type="PANTHER" id="PTHR43433">
    <property type="entry name" value="HYDROLASE, ALPHA/BETA FOLD FAMILY PROTEIN"/>
    <property type="match status" value="1"/>
</dbReference>
<dbReference type="EMBL" id="JBHLTC010000005">
    <property type="protein sequence ID" value="MFC0623287.1"/>
    <property type="molecule type" value="Genomic_DNA"/>
</dbReference>
<dbReference type="Proteomes" id="UP001589890">
    <property type="component" value="Unassembled WGS sequence"/>
</dbReference>
<comment type="caution">
    <text evidence="2">The sequence shown here is derived from an EMBL/GenBank/DDBJ whole genome shotgun (WGS) entry which is preliminary data.</text>
</comment>
<organism evidence="2 3">
    <name type="scientific">Kribbella deserti</name>
    <dbReference type="NCBI Taxonomy" id="1926257"/>
    <lineage>
        <taxon>Bacteria</taxon>
        <taxon>Bacillati</taxon>
        <taxon>Actinomycetota</taxon>
        <taxon>Actinomycetes</taxon>
        <taxon>Propionibacteriales</taxon>
        <taxon>Kribbellaceae</taxon>
        <taxon>Kribbella</taxon>
    </lineage>
</organism>
<feature type="domain" description="AB hydrolase-1" evidence="1">
    <location>
        <begin position="40"/>
        <end position="264"/>
    </location>
</feature>
<dbReference type="RefSeq" id="WP_380043987.1">
    <property type="nucleotide sequence ID" value="NZ_JBHLTC010000005.1"/>
</dbReference>
<dbReference type="Pfam" id="PF00561">
    <property type="entry name" value="Abhydrolase_1"/>
    <property type="match status" value="1"/>
</dbReference>
<keyword evidence="3" id="KW-1185">Reference proteome</keyword>
<dbReference type="InterPro" id="IPR029058">
    <property type="entry name" value="AB_hydrolase_fold"/>
</dbReference>
<dbReference type="InterPro" id="IPR050471">
    <property type="entry name" value="AB_hydrolase"/>
</dbReference>
<protein>
    <submittedName>
        <fullName evidence="2">Alpha/beta fold hydrolase</fullName>
    </submittedName>
</protein>
<name>A0ABV6QI33_9ACTN</name>
<dbReference type="InterPro" id="IPR000073">
    <property type="entry name" value="AB_hydrolase_1"/>
</dbReference>
<reference evidence="2 3" key="1">
    <citation type="submission" date="2024-09" db="EMBL/GenBank/DDBJ databases">
        <authorList>
            <person name="Sun Q."/>
            <person name="Mori K."/>
        </authorList>
    </citation>
    <scope>NUCLEOTIDE SEQUENCE [LARGE SCALE GENOMIC DNA]</scope>
    <source>
        <strain evidence="2 3">CGMCC 1.15906</strain>
    </source>
</reference>
<dbReference type="SUPFAM" id="SSF53474">
    <property type="entry name" value="alpha/beta-Hydrolases"/>
    <property type="match status" value="1"/>
</dbReference>
<dbReference type="Gene3D" id="3.40.50.1820">
    <property type="entry name" value="alpha/beta hydrolase"/>
    <property type="match status" value="1"/>
</dbReference>
<accession>A0ABV6QI33</accession>